<comment type="caution">
    <text evidence="1">The sequence shown here is derived from an EMBL/GenBank/DDBJ whole genome shotgun (WGS) entry which is preliminary data.</text>
</comment>
<protein>
    <submittedName>
        <fullName evidence="1">Uncharacterized protein</fullName>
    </submittedName>
</protein>
<dbReference type="AlphaFoldDB" id="A0A6A5G258"/>
<dbReference type="RefSeq" id="XP_003103732.2">
    <property type="nucleotide sequence ID" value="XM_003103684.2"/>
</dbReference>
<dbReference type="Proteomes" id="UP000483820">
    <property type="component" value="Chromosome X"/>
</dbReference>
<name>A0A6A5G258_CAERE</name>
<accession>A0A6A5G258</accession>
<proteinExistence type="predicted"/>
<dbReference type="CTD" id="9819387"/>
<dbReference type="EMBL" id="WUAV01000006">
    <property type="protein sequence ID" value="KAF1749040.1"/>
    <property type="molecule type" value="Genomic_DNA"/>
</dbReference>
<reference evidence="1 2" key="1">
    <citation type="submission" date="2019-12" db="EMBL/GenBank/DDBJ databases">
        <title>Chromosome-level assembly of the Caenorhabditis remanei genome.</title>
        <authorList>
            <person name="Teterina A.A."/>
            <person name="Willis J.H."/>
            <person name="Phillips P.C."/>
        </authorList>
    </citation>
    <scope>NUCLEOTIDE SEQUENCE [LARGE SCALE GENOMIC DNA]</scope>
    <source>
        <strain evidence="1 2">PX506</strain>
        <tissue evidence="1">Whole organism</tissue>
    </source>
</reference>
<evidence type="ECO:0000313" key="2">
    <source>
        <dbReference type="Proteomes" id="UP000483820"/>
    </source>
</evidence>
<evidence type="ECO:0000313" key="1">
    <source>
        <dbReference type="EMBL" id="KAF1749040.1"/>
    </source>
</evidence>
<dbReference type="KEGG" id="crq:GCK72_025507"/>
<organism evidence="1 2">
    <name type="scientific">Caenorhabditis remanei</name>
    <name type="common">Caenorhabditis vulgaris</name>
    <dbReference type="NCBI Taxonomy" id="31234"/>
    <lineage>
        <taxon>Eukaryota</taxon>
        <taxon>Metazoa</taxon>
        <taxon>Ecdysozoa</taxon>
        <taxon>Nematoda</taxon>
        <taxon>Chromadorea</taxon>
        <taxon>Rhabditida</taxon>
        <taxon>Rhabditina</taxon>
        <taxon>Rhabditomorpha</taxon>
        <taxon>Rhabditoidea</taxon>
        <taxon>Rhabditidae</taxon>
        <taxon>Peloderinae</taxon>
        <taxon>Caenorhabditis</taxon>
    </lineage>
</organism>
<sequence length="100" mass="11395">MKIGGCSPIQTSMQLWIVGMLTEHHLLSRVPNSFPTRSQADTVSHILRKPHFEQMLAANAPSIREFGHVALNNVMTGEEFFTKMRDYCRQNAYTEGYIPL</sequence>
<dbReference type="GeneID" id="9819387"/>
<gene>
    <name evidence="1" type="ORF">GCK72_025507</name>
</gene>